<evidence type="ECO:0000256" key="8">
    <source>
        <dbReference type="ARBA" id="ARBA00023136"/>
    </source>
</evidence>
<proteinExistence type="predicted"/>
<evidence type="ECO:0000256" key="3">
    <source>
        <dbReference type="ARBA" id="ARBA00022692"/>
    </source>
</evidence>
<feature type="transmembrane region" description="Helical" evidence="9">
    <location>
        <begin position="318"/>
        <end position="340"/>
    </location>
</feature>
<name>A0ABU6DGG6_9BACL</name>
<dbReference type="SUPFAM" id="SSF81296">
    <property type="entry name" value="E set domains"/>
    <property type="match status" value="2"/>
</dbReference>
<feature type="signal peptide" evidence="10">
    <location>
        <begin position="1"/>
        <end position="23"/>
    </location>
</feature>
<dbReference type="PANTHER" id="PTHR34820:SF4">
    <property type="entry name" value="INNER MEMBRANE PROTEIN YEBZ"/>
    <property type="match status" value="1"/>
</dbReference>
<evidence type="ECO:0000259" key="11">
    <source>
        <dbReference type="Pfam" id="PF04234"/>
    </source>
</evidence>
<feature type="chain" id="PRO_5045883726" evidence="10">
    <location>
        <begin position="24"/>
        <end position="623"/>
    </location>
</feature>
<comment type="caution">
    <text evidence="13">The sequence shown here is derived from an EMBL/GenBank/DDBJ whole genome shotgun (WGS) entry which is preliminary data.</text>
</comment>
<keyword evidence="14" id="KW-1185">Reference proteome</keyword>
<keyword evidence="4" id="KW-0479">Metal-binding</keyword>
<evidence type="ECO:0000256" key="1">
    <source>
        <dbReference type="ARBA" id="ARBA00004651"/>
    </source>
</evidence>
<dbReference type="InterPro" id="IPR007348">
    <property type="entry name" value="CopC_dom"/>
</dbReference>
<protein>
    <submittedName>
        <fullName evidence="13">Copper resistance protein CopC</fullName>
    </submittedName>
</protein>
<feature type="transmembrane region" description="Helical" evidence="9">
    <location>
        <begin position="418"/>
        <end position="438"/>
    </location>
</feature>
<dbReference type="Pfam" id="PF05425">
    <property type="entry name" value="CopD"/>
    <property type="match status" value="1"/>
</dbReference>
<evidence type="ECO:0000313" key="13">
    <source>
        <dbReference type="EMBL" id="MEB4796855.1"/>
    </source>
</evidence>
<keyword evidence="7" id="KW-0186">Copper</keyword>
<sequence length="623" mass="70086">MRKRFTVFFVFILLMFSNNFSFAHSPIEQMTPKAGEVLEKAPKQIDLWFEDPVELSKGSITVSNEQNELVSVGKPETDPKDKRHASMTLLQDLPPGKYSVIIDVFSIDGHQVKENYQFNVKKTTLTQEEQLKRFKLEKSNPEDGNILLSSPEVIDLWFTDNTQVTAFGLFDDLGKTVSTANPVQDSTNKKHYTINLKKQLHKGTYSAHWYATVGDFEKNGIFYFAIQEYTPIQGSNGISKDSLFSHVGFLQFAHWFTFTGVFSLAGGLLFQLFMAKGTGDALRWRKFSYLFYGVSLLGLIIELIVFRLKTIHVPFQDFVSYQFVWVSIIQIITLSVGFWVPKITMRVSTLVFTVLLWAISGHSSMPSYGGISSMVLDAFHLLAVTVWLGGLLAMILMLPRENSIDWLRKVGGTYSKWALASILIIVITGVWMTSNYVPTYSIESFIASNWGKLIVIKIVLFIVILFIGVLQRNYLKNLTTSVLHILRQLKIEVCIGVILLIIASVLIDLSPKEAEQGIYPSSITAKGVRVAVGITPLKIGKNDMVIRFENQPEFKNVRVKLTMPPDSIIENNLFSLGNGEYRLTGNLLHAAGIVQSQIIAETSMGEEIIFPFEIRVPGVMVES</sequence>
<keyword evidence="2" id="KW-1003">Cell membrane</keyword>
<feature type="transmembrane region" description="Helical" evidence="9">
    <location>
        <begin position="287"/>
        <end position="306"/>
    </location>
</feature>
<evidence type="ECO:0000256" key="7">
    <source>
        <dbReference type="ARBA" id="ARBA00023008"/>
    </source>
</evidence>
<feature type="domain" description="Copper resistance protein D" evidence="12">
    <location>
        <begin position="412"/>
        <end position="506"/>
    </location>
</feature>
<accession>A0ABU6DGG6</accession>
<evidence type="ECO:0000256" key="9">
    <source>
        <dbReference type="SAM" id="Phobius"/>
    </source>
</evidence>
<dbReference type="InterPro" id="IPR014756">
    <property type="entry name" value="Ig_E-set"/>
</dbReference>
<feature type="transmembrane region" description="Helical" evidence="9">
    <location>
        <begin position="252"/>
        <end position="275"/>
    </location>
</feature>
<evidence type="ECO:0000256" key="6">
    <source>
        <dbReference type="ARBA" id="ARBA00022989"/>
    </source>
</evidence>
<dbReference type="InterPro" id="IPR008457">
    <property type="entry name" value="Cu-R_CopD_dom"/>
</dbReference>
<reference evidence="13 14" key="1">
    <citation type="submission" date="2023-03" db="EMBL/GenBank/DDBJ databases">
        <title>Bacillus Genome Sequencing.</title>
        <authorList>
            <person name="Dunlap C."/>
        </authorList>
    </citation>
    <scope>NUCLEOTIDE SEQUENCE [LARGE SCALE GENOMIC DNA]</scope>
    <source>
        <strain evidence="13 14">NRS-1351</strain>
    </source>
</reference>
<dbReference type="InterPro" id="IPR014755">
    <property type="entry name" value="Cu-Rt/internalin_Ig-like"/>
</dbReference>
<feature type="transmembrane region" description="Helical" evidence="9">
    <location>
        <begin position="378"/>
        <end position="398"/>
    </location>
</feature>
<dbReference type="Pfam" id="PF04234">
    <property type="entry name" value="CopC"/>
    <property type="match status" value="2"/>
</dbReference>
<evidence type="ECO:0000256" key="2">
    <source>
        <dbReference type="ARBA" id="ARBA00022475"/>
    </source>
</evidence>
<evidence type="ECO:0000256" key="5">
    <source>
        <dbReference type="ARBA" id="ARBA00022729"/>
    </source>
</evidence>
<feature type="domain" description="CopC" evidence="11">
    <location>
        <begin position="24"/>
        <end position="120"/>
    </location>
</feature>
<keyword evidence="6 9" id="KW-1133">Transmembrane helix</keyword>
<evidence type="ECO:0000256" key="10">
    <source>
        <dbReference type="SAM" id="SignalP"/>
    </source>
</evidence>
<organism evidence="13 14">
    <name type="scientific">Paenibacillus chondroitinus</name>
    <dbReference type="NCBI Taxonomy" id="59842"/>
    <lineage>
        <taxon>Bacteria</taxon>
        <taxon>Bacillati</taxon>
        <taxon>Bacillota</taxon>
        <taxon>Bacilli</taxon>
        <taxon>Bacillales</taxon>
        <taxon>Paenibacillaceae</taxon>
        <taxon>Paenibacillus</taxon>
    </lineage>
</organism>
<gene>
    <name evidence="13" type="ORF">P5G65_23415</name>
</gene>
<feature type="transmembrane region" description="Helical" evidence="9">
    <location>
        <begin position="491"/>
        <end position="509"/>
    </location>
</feature>
<dbReference type="Proteomes" id="UP001355653">
    <property type="component" value="Unassembled WGS sequence"/>
</dbReference>
<dbReference type="PANTHER" id="PTHR34820">
    <property type="entry name" value="INNER MEMBRANE PROTEIN YEBZ"/>
    <property type="match status" value="1"/>
</dbReference>
<feature type="transmembrane region" description="Helical" evidence="9">
    <location>
        <begin position="450"/>
        <end position="470"/>
    </location>
</feature>
<evidence type="ECO:0000313" key="14">
    <source>
        <dbReference type="Proteomes" id="UP001355653"/>
    </source>
</evidence>
<feature type="transmembrane region" description="Helical" evidence="9">
    <location>
        <begin position="347"/>
        <end position="366"/>
    </location>
</feature>
<keyword evidence="5 10" id="KW-0732">Signal</keyword>
<dbReference type="RefSeq" id="WP_127455218.1">
    <property type="nucleotide sequence ID" value="NZ_JAROBY010000041.1"/>
</dbReference>
<comment type="subcellular location">
    <subcellularLocation>
        <location evidence="1">Cell membrane</location>
        <topology evidence="1">Multi-pass membrane protein</topology>
    </subcellularLocation>
</comment>
<keyword evidence="3 9" id="KW-0812">Transmembrane</keyword>
<dbReference type="Gene3D" id="2.60.40.1220">
    <property type="match status" value="2"/>
</dbReference>
<evidence type="ECO:0000256" key="4">
    <source>
        <dbReference type="ARBA" id="ARBA00022723"/>
    </source>
</evidence>
<evidence type="ECO:0000259" key="12">
    <source>
        <dbReference type="Pfam" id="PF05425"/>
    </source>
</evidence>
<keyword evidence="8 9" id="KW-0472">Membrane</keyword>
<dbReference type="EMBL" id="JAROBY010000041">
    <property type="protein sequence ID" value="MEB4796855.1"/>
    <property type="molecule type" value="Genomic_DNA"/>
</dbReference>
<feature type="domain" description="CopC" evidence="11">
    <location>
        <begin position="135"/>
        <end position="216"/>
    </location>
</feature>
<dbReference type="InterPro" id="IPR032694">
    <property type="entry name" value="CopC/D"/>
</dbReference>